<reference evidence="4 5" key="1">
    <citation type="journal article" date="2016" name="Genome Biol. Evol.">
        <title>Gene Family Evolution Reflects Adaptation to Soil Environmental Stressors in the Genome of the Collembolan Orchesella cincta.</title>
        <authorList>
            <person name="Faddeeva-Vakhrusheva A."/>
            <person name="Derks M.F."/>
            <person name="Anvar S.Y."/>
            <person name="Agamennone V."/>
            <person name="Suring W."/>
            <person name="Smit S."/>
            <person name="van Straalen N.M."/>
            <person name="Roelofs D."/>
        </authorList>
    </citation>
    <scope>NUCLEOTIDE SEQUENCE [LARGE SCALE GENOMIC DNA]</scope>
    <source>
        <tissue evidence="4">Mixed pool</tissue>
    </source>
</reference>
<dbReference type="GO" id="GO:0004714">
    <property type="term" value="F:transmembrane receptor protein tyrosine kinase activity"/>
    <property type="evidence" value="ECO:0007669"/>
    <property type="project" value="TreeGrafter"/>
</dbReference>
<dbReference type="InterPro" id="IPR011009">
    <property type="entry name" value="Kinase-like_dom_sf"/>
</dbReference>
<dbReference type="InterPro" id="IPR050122">
    <property type="entry name" value="RTK"/>
</dbReference>
<evidence type="ECO:0000256" key="2">
    <source>
        <dbReference type="PROSITE-ProRule" id="PRU10141"/>
    </source>
</evidence>
<dbReference type="InterPro" id="IPR017441">
    <property type="entry name" value="Protein_kinase_ATP_BS"/>
</dbReference>
<dbReference type="Proteomes" id="UP000094527">
    <property type="component" value="Unassembled WGS sequence"/>
</dbReference>
<evidence type="ECO:0000313" key="5">
    <source>
        <dbReference type="Proteomes" id="UP000094527"/>
    </source>
</evidence>
<dbReference type="InterPro" id="IPR000719">
    <property type="entry name" value="Prot_kinase_dom"/>
</dbReference>
<accession>A0A1D2MEM3</accession>
<dbReference type="PANTHER" id="PTHR24416:SF600">
    <property type="entry name" value="PDGF- AND VEGF-RECEPTOR RELATED, ISOFORM J"/>
    <property type="match status" value="1"/>
</dbReference>
<feature type="binding site" evidence="2">
    <location>
        <position position="34"/>
    </location>
    <ligand>
        <name>ATP</name>
        <dbReference type="ChEBI" id="CHEBI:30616"/>
    </ligand>
</feature>
<dbReference type="SUPFAM" id="SSF56112">
    <property type="entry name" value="Protein kinase-like (PK-like)"/>
    <property type="match status" value="1"/>
</dbReference>
<dbReference type="GO" id="GO:0007169">
    <property type="term" value="P:cell surface receptor protein tyrosine kinase signaling pathway"/>
    <property type="evidence" value="ECO:0007669"/>
    <property type="project" value="TreeGrafter"/>
</dbReference>
<dbReference type="GO" id="GO:0043235">
    <property type="term" value="C:receptor complex"/>
    <property type="evidence" value="ECO:0007669"/>
    <property type="project" value="TreeGrafter"/>
</dbReference>
<dbReference type="OrthoDB" id="6077854at2759"/>
<proteinExistence type="predicted"/>
<organism evidence="4 5">
    <name type="scientific">Orchesella cincta</name>
    <name type="common">Springtail</name>
    <name type="synonym">Podura cincta</name>
    <dbReference type="NCBI Taxonomy" id="48709"/>
    <lineage>
        <taxon>Eukaryota</taxon>
        <taxon>Metazoa</taxon>
        <taxon>Ecdysozoa</taxon>
        <taxon>Arthropoda</taxon>
        <taxon>Hexapoda</taxon>
        <taxon>Collembola</taxon>
        <taxon>Entomobryomorpha</taxon>
        <taxon>Entomobryoidea</taxon>
        <taxon>Orchesellidae</taxon>
        <taxon>Orchesellinae</taxon>
        <taxon>Orchesella</taxon>
    </lineage>
</organism>
<keyword evidence="2" id="KW-0547">Nucleotide-binding</keyword>
<evidence type="ECO:0000256" key="1">
    <source>
        <dbReference type="ARBA" id="ARBA00004167"/>
    </source>
</evidence>
<name>A0A1D2MEM3_ORCCI</name>
<dbReference type="STRING" id="48709.A0A1D2MEM3"/>
<keyword evidence="5" id="KW-1185">Reference proteome</keyword>
<dbReference type="PANTHER" id="PTHR24416">
    <property type="entry name" value="TYROSINE-PROTEIN KINASE RECEPTOR"/>
    <property type="match status" value="1"/>
</dbReference>
<dbReference type="AlphaFoldDB" id="A0A1D2MEM3"/>
<evidence type="ECO:0000259" key="3">
    <source>
        <dbReference type="PROSITE" id="PS50011"/>
    </source>
</evidence>
<feature type="domain" description="Protein kinase" evidence="3">
    <location>
        <begin position="1"/>
        <end position="217"/>
    </location>
</feature>
<sequence>MNPETLLGSGAFGVVCQGYVQKVKGEAGIQVAVKTTNSSSPSTALTGILSEIKVMNYLGKHENIVNIIGAYTKRIKKGKIYLFLELCSLGSLEKYLRKNISGLERQHGTHTDRKTAVANYYKRFDNKMENSPVEPVEPATYRSSEPFGIKSEIESLKVDNSGSADLYRWSYEIASGMDFLASKNGFLGLQTLVLNLLKVYNYHSPAIAIVKFICLFC</sequence>
<evidence type="ECO:0000313" key="4">
    <source>
        <dbReference type="EMBL" id="ODM91415.1"/>
    </source>
</evidence>
<dbReference type="PROSITE" id="PS50011">
    <property type="entry name" value="PROTEIN_KINASE_DOM"/>
    <property type="match status" value="1"/>
</dbReference>
<gene>
    <name evidence="4" type="ORF">Ocin01_15265</name>
</gene>
<keyword evidence="4" id="KW-0675">Receptor</keyword>
<keyword evidence="2" id="KW-0067">ATP-binding</keyword>
<dbReference type="EMBL" id="LJIJ01001553">
    <property type="protein sequence ID" value="ODM91415.1"/>
    <property type="molecule type" value="Genomic_DNA"/>
</dbReference>
<dbReference type="Gene3D" id="3.30.200.20">
    <property type="entry name" value="Phosphorylase Kinase, domain 1"/>
    <property type="match status" value="1"/>
</dbReference>
<dbReference type="GO" id="GO:0005886">
    <property type="term" value="C:plasma membrane"/>
    <property type="evidence" value="ECO:0007669"/>
    <property type="project" value="TreeGrafter"/>
</dbReference>
<dbReference type="Pfam" id="PF07714">
    <property type="entry name" value="PK_Tyr_Ser-Thr"/>
    <property type="match status" value="1"/>
</dbReference>
<dbReference type="PROSITE" id="PS00107">
    <property type="entry name" value="PROTEIN_KINASE_ATP"/>
    <property type="match status" value="1"/>
</dbReference>
<comment type="caution">
    <text evidence="4">The sequence shown here is derived from an EMBL/GenBank/DDBJ whole genome shotgun (WGS) entry which is preliminary data.</text>
</comment>
<dbReference type="InterPro" id="IPR001245">
    <property type="entry name" value="Ser-Thr/Tyr_kinase_cat_dom"/>
</dbReference>
<comment type="subcellular location">
    <subcellularLocation>
        <location evidence="1">Membrane</location>
        <topology evidence="1">Single-pass membrane protein</topology>
    </subcellularLocation>
</comment>
<dbReference type="GO" id="GO:0005524">
    <property type="term" value="F:ATP binding"/>
    <property type="evidence" value="ECO:0007669"/>
    <property type="project" value="UniProtKB-UniRule"/>
</dbReference>
<protein>
    <submittedName>
        <fullName evidence="4">Platelet-derived growth factor receptor alpha</fullName>
    </submittedName>
</protein>